<sequence length="292" mass="33482">MSGTDSYIPGGYVLFARKLFYGEMMDKPPLYFKLWAWMLDRANWKDRDKLKRGQLVATIGDMQAATSYHEGFRKNTPTPDKIRSAYEFFVKAAMITTTKTTRGLIITICNYDRYQNPRNYEAHNEARTEAQAKPSIVPDDTEEGCKKGKKEKTILSSRDVEEHTDDVAFFLTKKKRKLTGKRLDWFNLFWNVFDYKAGKAEAADSWLDIPVMTDSLVQRIVGAAKQEAMRRPDLHASGKTPKMAQGWLSGRRWEDEIPAVSTSDTEAQATTFSPVTADEAEKIRQRFAQYDN</sequence>
<dbReference type="Proteomes" id="UP000614714">
    <property type="component" value="Unassembled WGS sequence"/>
</dbReference>
<dbReference type="EMBL" id="JAEMHL010000007">
    <property type="protein sequence ID" value="MBJ6751353.1"/>
    <property type="molecule type" value="Genomic_DNA"/>
</dbReference>
<keyword evidence="3" id="KW-1185">Reference proteome</keyword>
<proteinExistence type="predicted"/>
<evidence type="ECO:0008006" key="4">
    <source>
        <dbReference type="Google" id="ProtNLM"/>
    </source>
</evidence>
<comment type="caution">
    <text evidence="2">The sequence shown here is derived from an EMBL/GenBank/DDBJ whole genome shotgun (WGS) entry which is preliminary data.</text>
</comment>
<protein>
    <recommendedName>
        <fullName evidence="4">Replication protein</fullName>
    </recommendedName>
</protein>
<feature type="region of interest" description="Disordered" evidence="1">
    <location>
        <begin position="125"/>
        <end position="150"/>
    </location>
</feature>
<dbReference type="RefSeq" id="WP_199389828.1">
    <property type="nucleotide sequence ID" value="NZ_JAEMHL010000007.1"/>
</dbReference>
<evidence type="ECO:0000313" key="2">
    <source>
        <dbReference type="EMBL" id="MBJ6751353.1"/>
    </source>
</evidence>
<organism evidence="2 3">
    <name type="scientific">Geomonas anaerohicana</name>
    <dbReference type="NCBI Taxonomy" id="2798583"/>
    <lineage>
        <taxon>Bacteria</taxon>
        <taxon>Pseudomonadati</taxon>
        <taxon>Thermodesulfobacteriota</taxon>
        <taxon>Desulfuromonadia</taxon>
        <taxon>Geobacterales</taxon>
        <taxon>Geobacteraceae</taxon>
        <taxon>Geomonas</taxon>
    </lineage>
</organism>
<accession>A0ABS0YGF2</accession>
<feature type="region of interest" description="Disordered" evidence="1">
    <location>
        <begin position="228"/>
        <end position="248"/>
    </location>
</feature>
<name>A0ABS0YGF2_9BACT</name>
<gene>
    <name evidence="2" type="ORF">JFN91_14130</name>
</gene>
<evidence type="ECO:0000313" key="3">
    <source>
        <dbReference type="Proteomes" id="UP000614714"/>
    </source>
</evidence>
<evidence type="ECO:0000256" key="1">
    <source>
        <dbReference type="SAM" id="MobiDB-lite"/>
    </source>
</evidence>
<reference evidence="2 3" key="1">
    <citation type="submission" date="2020-12" db="EMBL/GenBank/DDBJ databases">
        <title>Geomonas sp. Red421, isolated from paddy soil.</title>
        <authorList>
            <person name="Xu Z."/>
            <person name="Zhang Z."/>
            <person name="Masuda Y."/>
            <person name="Itoh H."/>
            <person name="Senoo K."/>
        </authorList>
    </citation>
    <scope>NUCLEOTIDE SEQUENCE [LARGE SCALE GENOMIC DNA]</scope>
    <source>
        <strain evidence="2 3">Red421</strain>
    </source>
</reference>